<keyword evidence="3 6" id="KW-0863">Zinc-finger</keyword>
<proteinExistence type="predicted"/>
<feature type="region of interest" description="Disordered" evidence="7">
    <location>
        <begin position="612"/>
        <end position="644"/>
    </location>
</feature>
<evidence type="ECO:0000259" key="8">
    <source>
        <dbReference type="PROSITE" id="PS50103"/>
    </source>
</evidence>
<gene>
    <name evidence="9" type="primary">gb05764</name>
    <name evidence="9" type="ORF">PR202_gb05764</name>
</gene>
<dbReference type="Pfam" id="PF14608">
    <property type="entry name" value="zf-CCCH_2"/>
    <property type="match status" value="2"/>
</dbReference>
<protein>
    <recommendedName>
        <fullName evidence="8">C3H1-type domain-containing protein</fullName>
    </recommendedName>
</protein>
<dbReference type="GO" id="GO:0003677">
    <property type="term" value="F:DNA binding"/>
    <property type="evidence" value="ECO:0007669"/>
    <property type="project" value="UniProtKB-KW"/>
</dbReference>
<dbReference type="SUPFAM" id="SSF90229">
    <property type="entry name" value="CCCH zinc finger"/>
    <property type="match status" value="2"/>
</dbReference>
<feature type="region of interest" description="Disordered" evidence="7">
    <location>
        <begin position="215"/>
        <end position="260"/>
    </location>
</feature>
<evidence type="ECO:0000256" key="5">
    <source>
        <dbReference type="ARBA" id="ARBA00023125"/>
    </source>
</evidence>
<comment type="caution">
    <text evidence="9">The sequence shown here is derived from an EMBL/GenBank/DDBJ whole genome shotgun (WGS) entry which is preliminary data.</text>
</comment>
<feature type="domain" description="C3H1-type" evidence="8">
    <location>
        <begin position="435"/>
        <end position="462"/>
    </location>
</feature>
<name>A0AAV5E7K0_ELECO</name>
<feature type="zinc finger region" description="C3H1-type" evidence="6">
    <location>
        <begin position="465"/>
        <end position="487"/>
    </location>
</feature>
<feature type="region of interest" description="Disordered" evidence="7">
    <location>
        <begin position="272"/>
        <end position="311"/>
    </location>
</feature>
<dbReference type="InterPro" id="IPR045124">
    <property type="entry name" value="Su(sable)-like"/>
</dbReference>
<feature type="zinc finger region" description="C3H1-type" evidence="6">
    <location>
        <begin position="435"/>
        <end position="462"/>
    </location>
</feature>
<evidence type="ECO:0000256" key="2">
    <source>
        <dbReference type="ARBA" id="ARBA00022737"/>
    </source>
</evidence>
<reference evidence="9" key="2">
    <citation type="submission" date="2021-12" db="EMBL/GenBank/DDBJ databases">
        <title>Resequencing data analysis of finger millet.</title>
        <authorList>
            <person name="Hatakeyama M."/>
            <person name="Aluri S."/>
            <person name="Balachadran M.T."/>
            <person name="Sivarajan S.R."/>
            <person name="Poveda L."/>
            <person name="Shimizu-Inatsugi R."/>
            <person name="Schlapbach R."/>
            <person name="Sreeman S.M."/>
            <person name="Shimizu K.K."/>
        </authorList>
    </citation>
    <scope>NUCLEOTIDE SEQUENCE</scope>
</reference>
<dbReference type="PANTHER" id="PTHR13119">
    <property type="entry name" value="ZINC FINGER CCCH DOMAIN-CONTAINING PROTEI"/>
    <property type="match status" value="1"/>
</dbReference>
<feature type="compositionally biased region" description="Polar residues" evidence="7">
    <location>
        <begin position="626"/>
        <end position="643"/>
    </location>
</feature>
<evidence type="ECO:0000313" key="9">
    <source>
        <dbReference type="EMBL" id="GJN18590.1"/>
    </source>
</evidence>
<feature type="compositionally biased region" description="Basic and acidic residues" evidence="7">
    <location>
        <begin position="293"/>
        <end position="305"/>
    </location>
</feature>
<dbReference type="Proteomes" id="UP001054889">
    <property type="component" value="Unassembled WGS sequence"/>
</dbReference>
<dbReference type="InterPro" id="IPR036855">
    <property type="entry name" value="Znf_CCCH_sf"/>
</dbReference>
<feature type="compositionally biased region" description="Basic and acidic residues" evidence="7">
    <location>
        <begin position="80"/>
        <end position="95"/>
    </location>
</feature>
<dbReference type="GO" id="GO:0008270">
    <property type="term" value="F:zinc ion binding"/>
    <property type="evidence" value="ECO:0007669"/>
    <property type="project" value="UniProtKB-KW"/>
</dbReference>
<dbReference type="PROSITE" id="PS50103">
    <property type="entry name" value="ZF_C3H1"/>
    <property type="match status" value="3"/>
</dbReference>
<evidence type="ECO:0000256" key="6">
    <source>
        <dbReference type="PROSITE-ProRule" id="PRU00723"/>
    </source>
</evidence>
<keyword evidence="4 6" id="KW-0862">Zinc</keyword>
<dbReference type="PANTHER" id="PTHR13119:SF12">
    <property type="entry name" value="PROTEIN SUPPRESSOR OF SABLE"/>
    <property type="match status" value="1"/>
</dbReference>
<feature type="region of interest" description="Disordered" evidence="7">
    <location>
        <begin position="351"/>
        <end position="383"/>
    </location>
</feature>
<reference evidence="9" key="1">
    <citation type="journal article" date="2018" name="DNA Res.">
        <title>Multiple hybrid de novo genome assembly of finger millet, an orphan allotetraploid crop.</title>
        <authorList>
            <person name="Hatakeyama M."/>
            <person name="Aluri S."/>
            <person name="Balachadran M.T."/>
            <person name="Sivarajan S.R."/>
            <person name="Patrignani A."/>
            <person name="Gruter S."/>
            <person name="Poveda L."/>
            <person name="Shimizu-Inatsugi R."/>
            <person name="Baeten J."/>
            <person name="Francoijs K.J."/>
            <person name="Nataraja K.N."/>
            <person name="Reddy Y.A.N."/>
            <person name="Phadnis S."/>
            <person name="Ravikumar R.L."/>
            <person name="Schlapbach R."/>
            <person name="Sreeman S.M."/>
            <person name="Shimizu K.K."/>
        </authorList>
    </citation>
    <scope>NUCLEOTIDE SEQUENCE</scope>
</reference>
<keyword evidence="1 6" id="KW-0479">Metal-binding</keyword>
<dbReference type="GO" id="GO:0045892">
    <property type="term" value="P:negative regulation of DNA-templated transcription"/>
    <property type="evidence" value="ECO:0007669"/>
    <property type="project" value="InterPro"/>
</dbReference>
<dbReference type="GO" id="GO:0005634">
    <property type="term" value="C:nucleus"/>
    <property type="evidence" value="ECO:0007669"/>
    <property type="project" value="TreeGrafter"/>
</dbReference>
<accession>A0AAV5E7K0</accession>
<dbReference type="SMART" id="SM00356">
    <property type="entry name" value="ZnF_C3H1"/>
    <property type="match status" value="3"/>
</dbReference>
<sequence>MEDALAPPPLAPSPTRIGAAVLTRRRSHLDSVSYRTLSRLFSHCLHLQTSSSEASAPPEAELAAANPTGVDSGDSPQVPKDADFDPRTEYVDKEAASYGSPSPHTTCAPARDQTSVANPTGDPGEAEALQVGLEDMGVLAESTCGKPGAVSEEPVVARLDVEDEALKSMEACLDGEIDGSAEEAVGIDNGQLLLDKMMTDFTGLIDDIGVGPMPALSSGVSEGELQTSKKFEESKQLGGGTEEERPACNSDCRQVDGGGFEEGEIEGELQDLDAEESDSDDEEPGGDSVSRGSGEHESCGHETWHRNAHLTPEIKGTDRVLNKDVDVRNHGQISITRDQAVSYDEVLDWNETPLPDNEDLKSGKKRKRHLTEERKAKKTKNKRMKRAQQRIAEGVHKLKLPPVIKPKTVKPCHFYNYGKCQQGDSCKFSHDFVPSTKSKACTHFATGSCLKGDDCPYDHELLKYPCHKYQSGTCFRGDTCKFSHVLSTTGGTATTDAKKSDASLAFGKTNLIEQTSSLKTSTVHNGEPVIPAPTKQQYSILKNLAGVSINSQKKISTCIPKGVQFLPIGGGSNSSSRQQDALSIEKHRNSNGSQDQYLGGCEAEAQKIVKQNGQKPVTLLDEKNSSNKATLPTDSTETPGSIHTQHEVSEASRILQEFLFGAGS</sequence>
<feature type="compositionally biased region" description="Acidic residues" evidence="7">
    <location>
        <begin position="272"/>
        <end position="285"/>
    </location>
</feature>
<feature type="zinc finger region" description="C3H1-type" evidence="6">
    <location>
        <begin position="406"/>
        <end position="433"/>
    </location>
</feature>
<dbReference type="GO" id="GO:0003723">
    <property type="term" value="F:RNA binding"/>
    <property type="evidence" value="ECO:0007669"/>
    <property type="project" value="InterPro"/>
</dbReference>
<dbReference type="AlphaFoldDB" id="A0AAV5E7K0"/>
<feature type="domain" description="C3H1-type" evidence="8">
    <location>
        <begin position="406"/>
        <end position="433"/>
    </location>
</feature>
<organism evidence="9 10">
    <name type="scientific">Eleusine coracana subsp. coracana</name>
    <dbReference type="NCBI Taxonomy" id="191504"/>
    <lineage>
        <taxon>Eukaryota</taxon>
        <taxon>Viridiplantae</taxon>
        <taxon>Streptophyta</taxon>
        <taxon>Embryophyta</taxon>
        <taxon>Tracheophyta</taxon>
        <taxon>Spermatophyta</taxon>
        <taxon>Magnoliopsida</taxon>
        <taxon>Liliopsida</taxon>
        <taxon>Poales</taxon>
        <taxon>Poaceae</taxon>
        <taxon>PACMAD clade</taxon>
        <taxon>Chloridoideae</taxon>
        <taxon>Cynodonteae</taxon>
        <taxon>Eleusininae</taxon>
        <taxon>Eleusine</taxon>
    </lineage>
</organism>
<keyword evidence="5" id="KW-0238">DNA-binding</keyword>
<keyword evidence="2" id="KW-0677">Repeat</keyword>
<evidence type="ECO:0000313" key="10">
    <source>
        <dbReference type="Proteomes" id="UP001054889"/>
    </source>
</evidence>
<keyword evidence="10" id="KW-1185">Reference proteome</keyword>
<evidence type="ECO:0000256" key="7">
    <source>
        <dbReference type="SAM" id="MobiDB-lite"/>
    </source>
</evidence>
<evidence type="ECO:0000256" key="4">
    <source>
        <dbReference type="ARBA" id="ARBA00022833"/>
    </source>
</evidence>
<feature type="compositionally biased region" description="Low complexity" evidence="7">
    <location>
        <begin position="51"/>
        <end position="67"/>
    </location>
</feature>
<feature type="domain" description="C3H1-type" evidence="8">
    <location>
        <begin position="465"/>
        <end position="487"/>
    </location>
</feature>
<evidence type="ECO:0000256" key="1">
    <source>
        <dbReference type="ARBA" id="ARBA00022723"/>
    </source>
</evidence>
<dbReference type="EMBL" id="BQKI01000073">
    <property type="protein sequence ID" value="GJN18590.1"/>
    <property type="molecule type" value="Genomic_DNA"/>
</dbReference>
<dbReference type="InterPro" id="IPR000571">
    <property type="entry name" value="Znf_CCCH"/>
</dbReference>
<feature type="region of interest" description="Disordered" evidence="7">
    <location>
        <begin position="51"/>
        <end position="122"/>
    </location>
</feature>
<dbReference type="Gene3D" id="4.10.1000.10">
    <property type="entry name" value="Zinc finger, CCCH-type"/>
    <property type="match status" value="1"/>
</dbReference>
<evidence type="ECO:0000256" key="3">
    <source>
        <dbReference type="ARBA" id="ARBA00022771"/>
    </source>
</evidence>